<dbReference type="Pfam" id="PF13609">
    <property type="entry name" value="Porin_4"/>
    <property type="match status" value="1"/>
</dbReference>
<feature type="chain" id="PRO_5026944845" evidence="1">
    <location>
        <begin position="21"/>
        <end position="343"/>
    </location>
</feature>
<dbReference type="RefSeq" id="WP_165046634.1">
    <property type="nucleotide sequence ID" value="NZ_JAALFE010000001.1"/>
</dbReference>
<dbReference type="AlphaFoldDB" id="A0A6M1U0D5"/>
<keyword evidence="1" id="KW-0732">Signal</keyword>
<sequence>MKKVLLATTMLAGTAGFAAAEVAVTGYAEMGILATENAAGKTTTQFHQDVEVTFTMSGETDGGLSFGAAIDLDETNVAAGDDSGTTVFVSGAFGRITMGDTDGAFDWAVQDAGSLTSMGDDHTTHVAYFNANGFDGSHDGQIVRYEYSFGDFGVALSYEQANNGNAAVLGGVTADDNVGIGATYSANFGGTDLRFGLGYMAGAITNRAAHAGGPGPDGINGTADDVAAQAAAISNGDVVGASVGATFAGGFSGMIGYSKTSPDVGADTKRTGLGLTYTTGALSMTANYGESKTAALPKVKSYGLAVNYDLGGGAVVMAGYGNDVDGVTPGAQQQYSIGLGLSF</sequence>
<evidence type="ECO:0000313" key="4">
    <source>
        <dbReference type="Proteomes" id="UP000474758"/>
    </source>
</evidence>
<comment type="caution">
    <text evidence="3">The sequence shown here is derived from an EMBL/GenBank/DDBJ whole genome shotgun (WGS) entry which is preliminary data.</text>
</comment>
<name>A0A6M1U0D5_9RHOB</name>
<dbReference type="EMBL" id="JAALFE010000001">
    <property type="protein sequence ID" value="NGQ89545.1"/>
    <property type="molecule type" value="Genomic_DNA"/>
</dbReference>
<gene>
    <name evidence="3" type="ORF">G5V65_01450</name>
</gene>
<evidence type="ECO:0000256" key="1">
    <source>
        <dbReference type="SAM" id="SignalP"/>
    </source>
</evidence>
<dbReference type="InterPro" id="IPR023614">
    <property type="entry name" value="Porin_dom_sf"/>
</dbReference>
<keyword evidence="4" id="KW-1185">Reference proteome</keyword>
<evidence type="ECO:0000259" key="2">
    <source>
        <dbReference type="Pfam" id="PF13609"/>
    </source>
</evidence>
<dbReference type="GO" id="GO:0015288">
    <property type="term" value="F:porin activity"/>
    <property type="evidence" value="ECO:0007669"/>
    <property type="project" value="InterPro"/>
</dbReference>
<evidence type="ECO:0000313" key="3">
    <source>
        <dbReference type="EMBL" id="NGQ89545.1"/>
    </source>
</evidence>
<reference evidence="3 4" key="1">
    <citation type="submission" date="2020-02" db="EMBL/GenBank/DDBJ databases">
        <title>Rhodobacter translucens sp. nov., a novel bacterium isolated from activated sludge.</title>
        <authorList>
            <person name="Liu J."/>
        </authorList>
    </citation>
    <scope>NUCLEOTIDE SEQUENCE [LARGE SCALE GENOMIC DNA]</scope>
    <source>
        <strain evidence="3 4">HX-7-19</strain>
    </source>
</reference>
<dbReference type="SUPFAM" id="SSF56935">
    <property type="entry name" value="Porins"/>
    <property type="match status" value="1"/>
</dbReference>
<dbReference type="Gene3D" id="2.40.160.10">
    <property type="entry name" value="Porin"/>
    <property type="match status" value="1"/>
</dbReference>
<protein>
    <submittedName>
        <fullName evidence="3">Porin</fullName>
    </submittedName>
</protein>
<dbReference type="GO" id="GO:0016020">
    <property type="term" value="C:membrane"/>
    <property type="evidence" value="ECO:0007669"/>
    <property type="project" value="InterPro"/>
</dbReference>
<accession>A0A6M1U0D5</accession>
<dbReference type="Proteomes" id="UP000474758">
    <property type="component" value="Unassembled WGS sequence"/>
</dbReference>
<proteinExistence type="predicted"/>
<feature type="domain" description="Porin" evidence="2">
    <location>
        <begin position="7"/>
        <end position="322"/>
    </location>
</feature>
<organism evidence="3 4">
    <name type="scientific">Paragemmobacter kunshanensis</name>
    <dbReference type="NCBI Taxonomy" id="2583234"/>
    <lineage>
        <taxon>Bacteria</taxon>
        <taxon>Pseudomonadati</taxon>
        <taxon>Pseudomonadota</taxon>
        <taxon>Alphaproteobacteria</taxon>
        <taxon>Rhodobacterales</taxon>
        <taxon>Paracoccaceae</taxon>
        <taxon>Paragemmobacter</taxon>
    </lineage>
</organism>
<feature type="signal peptide" evidence="1">
    <location>
        <begin position="1"/>
        <end position="20"/>
    </location>
</feature>
<dbReference type="InterPro" id="IPR033900">
    <property type="entry name" value="Gram_neg_porin_domain"/>
</dbReference>